<evidence type="ECO:0000313" key="1">
    <source>
        <dbReference type="EMBL" id="APZ91834.1"/>
    </source>
</evidence>
<sequence>MPGRSQTEVVQEIPADCEHEALAYPSRGLRLFCKRSPYLTSRCEQVGIRTLAALGYDGLAAAFLLQVPGD</sequence>
<proteinExistence type="predicted"/>
<keyword evidence="2" id="KW-1185">Reference proteome</keyword>
<name>A0A1P8WCR4_9PLAN</name>
<organism evidence="1 2">
    <name type="scientific">Fuerstiella marisgermanici</name>
    <dbReference type="NCBI Taxonomy" id="1891926"/>
    <lineage>
        <taxon>Bacteria</taxon>
        <taxon>Pseudomonadati</taxon>
        <taxon>Planctomycetota</taxon>
        <taxon>Planctomycetia</taxon>
        <taxon>Planctomycetales</taxon>
        <taxon>Planctomycetaceae</taxon>
        <taxon>Fuerstiella</taxon>
    </lineage>
</organism>
<dbReference type="AlphaFoldDB" id="A0A1P8WCR4"/>
<dbReference type="STRING" id="1891926.Fuma_01430"/>
<gene>
    <name evidence="1" type="ORF">Fuma_01430</name>
</gene>
<dbReference type="EMBL" id="CP017641">
    <property type="protein sequence ID" value="APZ91834.1"/>
    <property type="molecule type" value="Genomic_DNA"/>
</dbReference>
<dbReference type="KEGG" id="fmr:Fuma_01430"/>
<evidence type="ECO:0000313" key="2">
    <source>
        <dbReference type="Proteomes" id="UP000187735"/>
    </source>
</evidence>
<reference evidence="1 2" key="1">
    <citation type="journal article" date="2016" name="Front. Microbiol.">
        <title>Fuerstia marisgermanicae gen. nov., sp. nov., an Unusual Member of the Phylum Planctomycetes from the German Wadden Sea.</title>
        <authorList>
            <person name="Kohn T."/>
            <person name="Heuer A."/>
            <person name="Jogler M."/>
            <person name="Vollmers J."/>
            <person name="Boedeker C."/>
            <person name="Bunk B."/>
            <person name="Rast P."/>
            <person name="Borchert D."/>
            <person name="Glockner I."/>
            <person name="Freese H.M."/>
            <person name="Klenk H.P."/>
            <person name="Overmann J."/>
            <person name="Kaster A.K."/>
            <person name="Rohde M."/>
            <person name="Wiegand S."/>
            <person name="Jogler C."/>
        </authorList>
    </citation>
    <scope>NUCLEOTIDE SEQUENCE [LARGE SCALE GENOMIC DNA]</scope>
    <source>
        <strain evidence="1 2">NH11</strain>
    </source>
</reference>
<accession>A0A1P8WCR4</accession>
<dbReference type="Proteomes" id="UP000187735">
    <property type="component" value="Chromosome"/>
</dbReference>
<protein>
    <submittedName>
        <fullName evidence="1">Uncharacterized protein</fullName>
    </submittedName>
</protein>